<dbReference type="Pfam" id="PF25601">
    <property type="entry name" value="AAA_lid_14"/>
    <property type="match status" value="1"/>
</dbReference>
<feature type="region of interest" description="Disordered" evidence="6">
    <location>
        <begin position="380"/>
        <end position="411"/>
    </location>
</feature>
<dbReference type="SUPFAM" id="SSF54631">
    <property type="entry name" value="CBS-domain pair"/>
    <property type="match status" value="1"/>
</dbReference>
<gene>
    <name evidence="8" type="ORF">SAMN05421781_1559</name>
</gene>
<proteinExistence type="predicted"/>
<dbReference type="InterPro" id="IPR025943">
    <property type="entry name" value="Sigma_54_int_dom_ATP-bd_2"/>
</dbReference>
<evidence type="ECO:0000259" key="7">
    <source>
        <dbReference type="PROSITE" id="PS50045"/>
    </source>
</evidence>
<dbReference type="GO" id="GO:0043565">
    <property type="term" value="F:sequence-specific DNA binding"/>
    <property type="evidence" value="ECO:0007669"/>
    <property type="project" value="InterPro"/>
</dbReference>
<dbReference type="PANTHER" id="PTHR32071">
    <property type="entry name" value="TRANSCRIPTIONAL REGULATORY PROTEIN"/>
    <property type="match status" value="1"/>
</dbReference>
<reference evidence="8 9" key="1">
    <citation type="submission" date="2016-10" db="EMBL/GenBank/DDBJ databases">
        <authorList>
            <person name="de Groot N.N."/>
        </authorList>
    </citation>
    <scope>NUCLEOTIDE SEQUENCE [LARGE SCALE GENOMIC DNA]</scope>
    <source>
        <strain evidence="8 9">DSM 23126</strain>
    </source>
</reference>
<dbReference type="InterPro" id="IPR003593">
    <property type="entry name" value="AAA+_ATPase"/>
</dbReference>
<dbReference type="Gene3D" id="3.40.50.300">
    <property type="entry name" value="P-loop containing nucleotide triphosphate hydrolases"/>
    <property type="match status" value="1"/>
</dbReference>
<dbReference type="GO" id="GO:0006355">
    <property type="term" value="P:regulation of DNA-templated transcription"/>
    <property type="evidence" value="ECO:0007669"/>
    <property type="project" value="InterPro"/>
</dbReference>
<evidence type="ECO:0000256" key="2">
    <source>
        <dbReference type="ARBA" id="ARBA00022840"/>
    </source>
</evidence>
<dbReference type="AlphaFoldDB" id="A0A1H2TU43"/>
<dbReference type="EMBL" id="FNNC01000002">
    <property type="protein sequence ID" value="SDW46839.1"/>
    <property type="molecule type" value="Genomic_DNA"/>
</dbReference>
<evidence type="ECO:0000256" key="5">
    <source>
        <dbReference type="ARBA" id="ARBA00023163"/>
    </source>
</evidence>
<dbReference type="CDD" id="cd00009">
    <property type="entry name" value="AAA"/>
    <property type="match status" value="1"/>
</dbReference>
<feature type="compositionally biased region" description="Polar residues" evidence="6">
    <location>
        <begin position="398"/>
        <end position="411"/>
    </location>
</feature>
<dbReference type="SUPFAM" id="SSF46689">
    <property type="entry name" value="Homeodomain-like"/>
    <property type="match status" value="1"/>
</dbReference>
<keyword evidence="3" id="KW-0805">Transcription regulation</keyword>
<dbReference type="RefSeq" id="WP_091613314.1">
    <property type="nucleotide sequence ID" value="NZ_FNNC01000002.1"/>
</dbReference>
<protein>
    <submittedName>
        <fullName evidence="8">Transcriptional regulator containing PAS, AAA-type ATPase, and DNA-binding Fis domains</fullName>
    </submittedName>
</protein>
<dbReference type="STRING" id="1122204.SAMN05421781_1559"/>
<dbReference type="OrthoDB" id="9783240at2"/>
<dbReference type="SMART" id="SM00382">
    <property type="entry name" value="AAA"/>
    <property type="match status" value="1"/>
</dbReference>
<dbReference type="InterPro" id="IPR027417">
    <property type="entry name" value="P-loop_NTPase"/>
</dbReference>
<dbReference type="PRINTS" id="PR01590">
    <property type="entry name" value="HTHFIS"/>
</dbReference>
<dbReference type="Pfam" id="PF02954">
    <property type="entry name" value="HTH_8"/>
    <property type="match status" value="1"/>
</dbReference>
<keyword evidence="2" id="KW-0067">ATP-binding</keyword>
<dbReference type="InterPro" id="IPR025944">
    <property type="entry name" value="Sigma_54_int_dom_CS"/>
</dbReference>
<dbReference type="InterPro" id="IPR009057">
    <property type="entry name" value="Homeodomain-like_sf"/>
</dbReference>
<dbReference type="PROSITE" id="PS50045">
    <property type="entry name" value="SIGMA54_INTERACT_4"/>
    <property type="match status" value="1"/>
</dbReference>
<evidence type="ECO:0000256" key="4">
    <source>
        <dbReference type="ARBA" id="ARBA00023125"/>
    </source>
</evidence>
<dbReference type="InterPro" id="IPR002078">
    <property type="entry name" value="Sigma_54_int"/>
</dbReference>
<keyword evidence="4 8" id="KW-0238">DNA-binding</keyword>
<feature type="compositionally biased region" description="Basic and acidic residues" evidence="6">
    <location>
        <begin position="384"/>
        <end position="397"/>
    </location>
</feature>
<dbReference type="Proteomes" id="UP000199488">
    <property type="component" value="Unassembled WGS sequence"/>
</dbReference>
<feature type="domain" description="Sigma-54 factor interaction" evidence="7">
    <location>
        <begin position="140"/>
        <end position="366"/>
    </location>
</feature>
<evidence type="ECO:0000313" key="8">
    <source>
        <dbReference type="EMBL" id="SDW46839.1"/>
    </source>
</evidence>
<dbReference type="Gene3D" id="1.10.8.60">
    <property type="match status" value="1"/>
</dbReference>
<evidence type="ECO:0000256" key="3">
    <source>
        <dbReference type="ARBA" id="ARBA00023015"/>
    </source>
</evidence>
<keyword evidence="5" id="KW-0804">Transcription</keyword>
<dbReference type="InterPro" id="IPR002197">
    <property type="entry name" value="HTH_Fis"/>
</dbReference>
<dbReference type="InterPro" id="IPR046342">
    <property type="entry name" value="CBS_dom_sf"/>
</dbReference>
<dbReference type="PROSITE" id="PS00676">
    <property type="entry name" value="SIGMA54_INTERACT_2"/>
    <property type="match status" value="1"/>
</dbReference>
<dbReference type="GO" id="GO:0005524">
    <property type="term" value="F:ATP binding"/>
    <property type="evidence" value="ECO:0007669"/>
    <property type="project" value="UniProtKB-KW"/>
</dbReference>
<organism evidence="8 9">
    <name type="scientific">Marinococcus luteus</name>
    <dbReference type="NCBI Taxonomy" id="1122204"/>
    <lineage>
        <taxon>Bacteria</taxon>
        <taxon>Bacillati</taxon>
        <taxon>Bacillota</taxon>
        <taxon>Bacilli</taxon>
        <taxon>Bacillales</taxon>
        <taxon>Bacillaceae</taxon>
        <taxon>Marinococcus</taxon>
    </lineage>
</organism>
<name>A0A1H2TU43_9BACI</name>
<dbReference type="Gene3D" id="1.10.10.60">
    <property type="entry name" value="Homeodomain-like"/>
    <property type="match status" value="1"/>
</dbReference>
<sequence length="451" mass="50934">MAEVEYWKQFVVEPHMLEASKTEVSDVLKVWKNGEKDAIVMVDEDSRPVGVLDETKVWNHIYKEKSLNKKIKDGWVLEVSQITEGQIPESWEQQYPPIAVVNKKGRVTGVWTEKALKELHTSETASSPTFRPSIATFRRIIGENEEIHRAIQTAKRAAKTKTPVWLSGETGTGKELFAQAIHQESGRTGEFIAVNCASIPDTHLEEELFGKEVPMQPQQGSIGLLEAAHEGTLFLDEVGNMSMAMQAALLRVLEDSYVRKIGNAAPIPVNMKIISATNENIEQLVEEGKFRRDLYYRLHVVPVGLPPLRDRTEDLPLLVEYYNTHFSTELGVKPLKITNKAMEAMKQYDWPGNIRELMNVIEQLAAMHDGGKIRTEDLPISSAEAREATEPVQRSRTESANAANWKNQKSAQEQNMIKQALEEANGNKTEAAKKLGIHRTTLYKKMRDHQM</sequence>
<dbReference type="PANTHER" id="PTHR32071:SF57">
    <property type="entry name" value="C4-DICARBOXYLATE TRANSPORT TRANSCRIPTIONAL REGULATORY PROTEIN DCTD"/>
    <property type="match status" value="1"/>
</dbReference>
<keyword evidence="9" id="KW-1185">Reference proteome</keyword>
<evidence type="ECO:0000313" key="9">
    <source>
        <dbReference type="Proteomes" id="UP000199488"/>
    </source>
</evidence>
<dbReference type="PROSITE" id="PS00688">
    <property type="entry name" value="SIGMA54_INTERACT_3"/>
    <property type="match status" value="1"/>
</dbReference>
<dbReference type="SUPFAM" id="SSF52540">
    <property type="entry name" value="P-loop containing nucleoside triphosphate hydrolases"/>
    <property type="match status" value="1"/>
</dbReference>
<dbReference type="Pfam" id="PF00158">
    <property type="entry name" value="Sigma54_activat"/>
    <property type="match status" value="1"/>
</dbReference>
<evidence type="ECO:0000256" key="6">
    <source>
        <dbReference type="SAM" id="MobiDB-lite"/>
    </source>
</evidence>
<dbReference type="InterPro" id="IPR058031">
    <property type="entry name" value="AAA_lid_NorR"/>
</dbReference>
<accession>A0A1H2TU43</accession>
<evidence type="ECO:0000256" key="1">
    <source>
        <dbReference type="ARBA" id="ARBA00022741"/>
    </source>
</evidence>
<keyword evidence="1" id="KW-0547">Nucleotide-binding</keyword>
<dbReference type="FunFam" id="3.40.50.300:FF:000006">
    <property type="entry name" value="DNA-binding transcriptional regulator NtrC"/>
    <property type="match status" value="1"/>
</dbReference>